<dbReference type="Gene3D" id="1.10.150.240">
    <property type="entry name" value="Putative phosphatase, domain 2"/>
    <property type="match status" value="1"/>
</dbReference>
<dbReference type="GO" id="GO:0005829">
    <property type="term" value="C:cytosol"/>
    <property type="evidence" value="ECO:0007669"/>
    <property type="project" value="TreeGrafter"/>
</dbReference>
<dbReference type="PANTHER" id="PTHR43434:SF1">
    <property type="entry name" value="PHOSPHOGLYCOLATE PHOSPHATASE"/>
    <property type="match status" value="1"/>
</dbReference>
<feature type="non-terminal residue" evidence="1">
    <location>
        <position position="1"/>
    </location>
</feature>
<accession>A0A381NV52</accession>
<dbReference type="Gene3D" id="3.40.50.1000">
    <property type="entry name" value="HAD superfamily/HAD-like"/>
    <property type="match status" value="1"/>
</dbReference>
<dbReference type="InterPro" id="IPR041492">
    <property type="entry name" value="HAD_2"/>
</dbReference>
<dbReference type="InterPro" id="IPR023198">
    <property type="entry name" value="PGP-like_dom2"/>
</dbReference>
<dbReference type="SUPFAM" id="SSF56784">
    <property type="entry name" value="HAD-like"/>
    <property type="match status" value="1"/>
</dbReference>
<reference evidence="1" key="1">
    <citation type="submission" date="2018-05" db="EMBL/GenBank/DDBJ databases">
        <authorList>
            <person name="Lanie J.A."/>
            <person name="Ng W.-L."/>
            <person name="Kazmierczak K.M."/>
            <person name="Andrzejewski T.M."/>
            <person name="Davidsen T.M."/>
            <person name="Wayne K.J."/>
            <person name="Tettelin H."/>
            <person name="Glass J.I."/>
            <person name="Rusch D."/>
            <person name="Podicherti R."/>
            <person name="Tsui H.-C.T."/>
            <person name="Winkler M.E."/>
        </authorList>
    </citation>
    <scope>NUCLEOTIDE SEQUENCE</scope>
</reference>
<protein>
    <recommendedName>
        <fullName evidence="2">Haloacid dehalogenase-like hydrolase</fullName>
    </recommendedName>
</protein>
<evidence type="ECO:0000313" key="1">
    <source>
        <dbReference type="EMBL" id="SUZ58481.1"/>
    </source>
</evidence>
<dbReference type="EMBL" id="UINC01000622">
    <property type="protein sequence ID" value="SUZ58481.1"/>
    <property type="molecule type" value="Genomic_DNA"/>
</dbReference>
<dbReference type="Pfam" id="PF13419">
    <property type="entry name" value="HAD_2"/>
    <property type="match status" value="1"/>
</dbReference>
<proteinExistence type="predicted"/>
<dbReference type="PANTHER" id="PTHR43434">
    <property type="entry name" value="PHOSPHOGLYCOLATE PHOSPHATASE"/>
    <property type="match status" value="1"/>
</dbReference>
<sequence length="230" mass="25059">VVAKILLFDIDGTLLLSGRAGYRALTRAFEELFGVKQGFDGVPVAGMTDELILTDALRRAGVVADRVDRERFHRRYCDLFGEEIHFPGPRKGLMPGVLTLLDRLSRVDEVKCGLVTGNFAHPARIKLEHFDLWRFFHFGAYGDDAPVRDELVSIAVARAERKGVTVQGAHHVVVIGDTPLDVQCALAAGARSVAVATGTYDEVALRGTKADAVVSDFGETDTVVELLLDI</sequence>
<dbReference type="GO" id="GO:0008967">
    <property type="term" value="F:phosphoglycolate phosphatase activity"/>
    <property type="evidence" value="ECO:0007669"/>
    <property type="project" value="TreeGrafter"/>
</dbReference>
<gene>
    <name evidence="1" type="ORF">METZ01_LOCUS11335</name>
</gene>
<dbReference type="InterPro" id="IPR050155">
    <property type="entry name" value="HAD-like_hydrolase_sf"/>
</dbReference>
<dbReference type="InterPro" id="IPR023214">
    <property type="entry name" value="HAD_sf"/>
</dbReference>
<dbReference type="InterPro" id="IPR036412">
    <property type="entry name" value="HAD-like_sf"/>
</dbReference>
<evidence type="ECO:0008006" key="2">
    <source>
        <dbReference type="Google" id="ProtNLM"/>
    </source>
</evidence>
<name>A0A381NV52_9ZZZZ</name>
<dbReference type="GO" id="GO:0006281">
    <property type="term" value="P:DNA repair"/>
    <property type="evidence" value="ECO:0007669"/>
    <property type="project" value="TreeGrafter"/>
</dbReference>
<organism evidence="1">
    <name type="scientific">marine metagenome</name>
    <dbReference type="NCBI Taxonomy" id="408172"/>
    <lineage>
        <taxon>unclassified sequences</taxon>
        <taxon>metagenomes</taxon>
        <taxon>ecological metagenomes</taxon>
    </lineage>
</organism>
<dbReference type="AlphaFoldDB" id="A0A381NV52"/>